<evidence type="ECO:0000256" key="3">
    <source>
        <dbReference type="ARBA" id="ARBA00022989"/>
    </source>
</evidence>
<evidence type="ECO:0000313" key="8">
    <source>
        <dbReference type="EMBL" id="RUQ67150.1"/>
    </source>
</evidence>
<dbReference type="PANTHER" id="PTHR36985">
    <property type="entry name" value="TRANSLOCATION AND ASSEMBLY MODULE SUBUNIT TAMB"/>
    <property type="match status" value="1"/>
</dbReference>
<dbReference type="Proteomes" id="UP000280346">
    <property type="component" value="Unassembled WGS sequence"/>
</dbReference>
<evidence type="ECO:0000256" key="4">
    <source>
        <dbReference type="ARBA" id="ARBA00023136"/>
    </source>
</evidence>
<evidence type="ECO:0000256" key="2">
    <source>
        <dbReference type="ARBA" id="ARBA00022692"/>
    </source>
</evidence>
<keyword evidence="9" id="KW-1185">Reference proteome</keyword>
<comment type="caution">
    <text evidence="8">The sequence shown here is derived from an EMBL/GenBank/DDBJ whole genome shotgun (WGS) entry which is preliminary data.</text>
</comment>
<evidence type="ECO:0000313" key="9">
    <source>
        <dbReference type="Proteomes" id="UP000280346"/>
    </source>
</evidence>
<accession>A0A433J4L9</accession>
<feature type="transmembrane region" description="Helical" evidence="6">
    <location>
        <begin position="12"/>
        <end position="36"/>
    </location>
</feature>
<dbReference type="GO" id="GO:0097347">
    <property type="term" value="C:TAM protein secretion complex"/>
    <property type="evidence" value="ECO:0007669"/>
    <property type="project" value="TreeGrafter"/>
</dbReference>
<sequence>MSGRDVRVKALRVALVGLVVLVLLVVVAVGAGALWLQGDSGRRWLTATIQNAVASPDMTLTLGPIEGRLPFDFTIAQVQVADTQGAWLTVDRLHVVLSPSALLGRRVQIDALEATKVEVVRAPVSTQPPAPPEPVSDPKASLLPNLPVAIALNRLAVTEVRLGEALLGEAATLRVEGSAALGAGGSALDSRLSVARTDDKPGQADLTVAFDPARKQLDLNVKAAEPQGGVLARALAIPGLPPVTLSMDGTGSLDDWKGKLVARAENAADLTADAAIQATAEGHAVTLAAGGDVATLLGPAVAPLVGPHPSVNASLLVAPNGALTVRPLSVTAAAGSATLSGEVAADRRRVNLRWSVTAGPDSALHTLVPALSWREGVVNGSAEGTLDALLVATTATIRDVAANDPALRRLAGPDLVLDTRARIDTGTGRVGLEALTVTAAAAKASVQGNVEGWGRVADLALSLAAADLEPLSALAGRPLGGAVDIAGPVKRTADGALTASLSGRLERLVTGTPADAVLGDSATLKAALNMAPDGAIRVRDLAVEGRNGRLTGEATLTAGQLDAKTRLELAALAPLGEALGTPMAGTATLDATARGPLDRLEAQATLRARDLVVQDRRLGATEVQATAAGLPAAPNGTLGIRTHLDGTPLTFDAAYALQGETLRLSDLALATGGNRIGGEAQVALDTLLATGRLEGALPNLKALSELAGMPLDGGAGFTLALDAKGGKQGATLTANATNLRVEGEGGPLLTARRLTATAEVADALGAASGKAKVELNDGVAAGNELASLTASVDGSLDKATFQAVANGTGADPIGLDLAGNLTREGDTTRIRLERLQGRYAGETLRTTGPATITLAEKRYEVAGLRLVTGNARLAADLGLTGDRLSGEISAEQVPLALAKLASPTLLLDGTANAQATLGGTLRNPRADATVKVAGLRVQEATRAGVPGVDATLTAQWRDRRLSVTADAATRNNAGRLTANAAVPLVMDPDSHAVSLPPKGALSATVNGTIDASILNDLLASSGDRARGSMKLDVRAEGTIEAPRLGGTVVLTGGRYENRASGAVVSDIEARLVGDGDVFTIQSFQGRTRNGGGIGVRGVIRPAAPADRQLDLVIQADNARLVENDLLTAEANADLTVTGGFTNARLAGPIRVRRAEIQIPDRLPASVIDLKVKEIGGGRTRGSAAARKASAQAETARKAPVRQNQGKGKTQSRGKGQAPAAAPAEAPAAPFVLALALTVEAQNQIFVRGRGLDAELSGQLRIGGTAAAPELTGRFSMLKGQLDLLARNFTFKRGNFDFDGSLDPRLDLMAEATANSVTAQVVVSGTARQPKIELTSPQGLPQDEVLSAVLFGKSVANLGAAEAVQLAQSAAALTGIGGSGGGLLDRVRRGLGVDRLEFSQGSDGKGGAVQAGRYVSDRVYVGVEQGIGANQTRAKVEVDIIKNLKAQADVGANSETRFGLTFERDY</sequence>
<gene>
    <name evidence="8" type="ORF">EJ913_20970</name>
</gene>
<name>A0A433J4L9_9PROT</name>
<protein>
    <recommendedName>
        <fullName evidence="7">Translocation and assembly module TamB C-terminal domain-containing protein</fullName>
    </recommendedName>
</protein>
<evidence type="ECO:0000256" key="6">
    <source>
        <dbReference type="SAM" id="Phobius"/>
    </source>
</evidence>
<keyword evidence="3 6" id="KW-1133">Transmembrane helix</keyword>
<comment type="subcellular location">
    <subcellularLocation>
        <location evidence="1">Membrane</location>
        <topology evidence="1">Single-pass membrane protein</topology>
    </subcellularLocation>
</comment>
<feature type="domain" description="Translocation and assembly module TamB C-terminal" evidence="7">
    <location>
        <begin position="1082"/>
        <end position="1465"/>
    </location>
</feature>
<proteinExistence type="predicted"/>
<feature type="compositionally biased region" description="Polar residues" evidence="5">
    <location>
        <begin position="1201"/>
        <end position="1213"/>
    </location>
</feature>
<dbReference type="OrthoDB" id="7784409at2"/>
<evidence type="ECO:0000259" key="7">
    <source>
        <dbReference type="Pfam" id="PF04357"/>
    </source>
</evidence>
<feature type="compositionally biased region" description="Low complexity" evidence="5">
    <location>
        <begin position="1180"/>
        <end position="1193"/>
    </location>
</feature>
<dbReference type="InterPro" id="IPR007452">
    <property type="entry name" value="TamB_C"/>
</dbReference>
<keyword evidence="4 6" id="KW-0472">Membrane</keyword>
<keyword evidence="2 6" id="KW-0812">Transmembrane</keyword>
<feature type="region of interest" description="Disordered" evidence="5">
    <location>
        <begin position="1178"/>
        <end position="1222"/>
    </location>
</feature>
<dbReference type="GO" id="GO:0009306">
    <property type="term" value="P:protein secretion"/>
    <property type="evidence" value="ECO:0007669"/>
    <property type="project" value="InterPro"/>
</dbReference>
<evidence type="ECO:0000256" key="5">
    <source>
        <dbReference type="SAM" id="MobiDB-lite"/>
    </source>
</evidence>
<reference evidence="8 9" key="1">
    <citation type="submission" date="2018-12" db="EMBL/GenBank/DDBJ databases">
        <authorList>
            <person name="Yang Y."/>
        </authorList>
    </citation>
    <scope>NUCLEOTIDE SEQUENCE [LARGE SCALE GENOMIC DNA]</scope>
    <source>
        <strain evidence="8 9">GSF71</strain>
    </source>
</reference>
<dbReference type="PANTHER" id="PTHR36985:SF1">
    <property type="entry name" value="TRANSLOCATION AND ASSEMBLY MODULE SUBUNIT TAMB"/>
    <property type="match status" value="1"/>
</dbReference>
<dbReference type="EMBL" id="RZIJ01000018">
    <property type="protein sequence ID" value="RUQ67150.1"/>
    <property type="molecule type" value="Genomic_DNA"/>
</dbReference>
<dbReference type="Pfam" id="PF04357">
    <property type="entry name" value="TamB"/>
    <property type="match status" value="1"/>
</dbReference>
<dbReference type="GO" id="GO:0005886">
    <property type="term" value="C:plasma membrane"/>
    <property type="evidence" value="ECO:0007669"/>
    <property type="project" value="InterPro"/>
</dbReference>
<evidence type="ECO:0000256" key="1">
    <source>
        <dbReference type="ARBA" id="ARBA00004167"/>
    </source>
</evidence>
<organism evidence="8 9">
    <name type="scientific">Azospirillum doebereinerae</name>
    <dbReference type="NCBI Taxonomy" id="92933"/>
    <lineage>
        <taxon>Bacteria</taxon>
        <taxon>Pseudomonadati</taxon>
        <taxon>Pseudomonadota</taxon>
        <taxon>Alphaproteobacteria</taxon>
        <taxon>Rhodospirillales</taxon>
        <taxon>Azospirillaceae</taxon>
        <taxon>Azospirillum</taxon>
    </lineage>
</organism>